<feature type="binding site" evidence="6">
    <location>
        <position position="325"/>
    </location>
    <ligand>
        <name>Na(+)</name>
        <dbReference type="ChEBI" id="CHEBI:29101"/>
        <label>1</label>
    </ligand>
</feature>
<dbReference type="PANTHER" id="PTHR11616">
    <property type="entry name" value="SODIUM/CHLORIDE DEPENDENT TRANSPORTER"/>
    <property type="match status" value="1"/>
</dbReference>
<dbReference type="GO" id="GO:0046872">
    <property type="term" value="F:metal ion binding"/>
    <property type="evidence" value="ECO:0007669"/>
    <property type="project" value="UniProtKB-KW"/>
</dbReference>
<evidence type="ECO:0000256" key="4">
    <source>
        <dbReference type="ARBA" id="ARBA00022989"/>
    </source>
</evidence>
<name>A0A8C4SSV2_ERPCA</name>
<keyword evidence="6" id="KW-0915">Sodium</keyword>
<feature type="transmembrane region" description="Helical" evidence="8">
    <location>
        <begin position="80"/>
        <end position="101"/>
    </location>
</feature>
<proteinExistence type="inferred from homology"/>
<comment type="similarity">
    <text evidence="7">Belongs to the sodium:neurotransmitter symporter (SNF) (TC 2.A.22) family.</text>
</comment>
<feature type="transmembrane region" description="Helical" evidence="8">
    <location>
        <begin position="323"/>
        <end position="345"/>
    </location>
</feature>
<evidence type="ECO:0000256" key="3">
    <source>
        <dbReference type="ARBA" id="ARBA00022692"/>
    </source>
</evidence>
<dbReference type="SUPFAM" id="SSF161070">
    <property type="entry name" value="SNF-like"/>
    <property type="match status" value="1"/>
</dbReference>
<keyword evidence="3 7" id="KW-0812">Transmembrane</keyword>
<dbReference type="InterPro" id="IPR037272">
    <property type="entry name" value="SNS_sf"/>
</dbReference>
<dbReference type="PROSITE" id="PS50267">
    <property type="entry name" value="NA_NEUROTRAN_SYMP_3"/>
    <property type="match status" value="1"/>
</dbReference>
<comment type="subcellular location">
    <subcellularLocation>
        <location evidence="1">Membrane</location>
        <topology evidence="1">Multi-pass membrane protein</topology>
    </subcellularLocation>
</comment>
<evidence type="ECO:0000313" key="9">
    <source>
        <dbReference type="Ensembl" id="ENSECRP00000021615.1"/>
    </source>
</evidence>
<reference evidence="9" key="2">
    <citation type="submission" date="2025-09" db="UniProtKB">
        <authorList>
            <consortium name="Ensembl"/>
        </authorList>
    </citation>
    <scope>IDENTIFICATION</scope>
</reference>
<organism evidence="9 10">
    <name type="scientific">Erpetoichthys calabaricus</name>
    <name type="common">Rope fish</name>
    <name type="synonym">Calamoichthys calabaricus</name>
    <dbReference type="NCBI Taxonomy" id="27687"/>
    <lineage>
        <taxon>Eukaryota</taxon>
        <taxon>Metazoa</taxon>
        <taxon>Chordata</taxon>
        <taxon>Craniata</taxon>
        <taxon>Vertebrata</taxon>
        <taxon>Euteleostomi</taxon>
        <taxon>Actinopterygii</taxon>
        <taxon>Polypteriformes</taxon>
        <taxon>Polypteridae</taxon>
        <taxon>Erpetoichthys</taxon>
    </lineage>
</organism>
<evidence type="ECO:0000256" key="7">
    <source>
        <dbReference type="RuleBase" id="RU003732"/>
    </source>
</evidence>
<dbReference type="GO" id="GO:0005886">
    <property type="term" value="C:plasma membrane"/>
    <property type="evidence" value="ECO:0007669"/>
    <property type="project" value="TreeGrafter"/>
</dbReference>
<feature type="binding site" evidence="6">
    <location>
        <position position="390"/>
    </location>
    <ligand>
        <name>Na(+)</name>
        <dbReference type="ChEBI" id="CHEBI:29101"/>
        <label>1</label>
    </ligand>
</feature>
<dbReference type="GeneTree" id="ENSGT00940000163827"/>
<feature type="transmembrane region" description="Helical" evidence="8">
    <location>
        <begin position="489"/>
        <end position="508"/>
    </location>
</feature>
<reference evidence="9" key="1">
    <citation type="submission" date="2025-08" db="UniProtKB">
        <authorList>
            <consortium name="Ensembl"/>
        </authorList>
    </citation>
    <scope>IDENTIFICATION</scope>
</reference>
<dbReference type="AlphaFoldDB" id="A0A8C4SSV2"/>
<accession>A0A8C4SSV2</accession>
<feature type="transmembrane region" description="Helical" evidence="8">
    <location>
        <begin position="239"/>
        <end position="262"/>
    </location>
</feature>
<feature type="transmembrane region" description="Helical" evidence="8">
    <location>
        <begin position="208"/>
        <end position="227"/>
    </location>
</feature>
<dbReference type="PROSITE" id="PS00610">
    <property type="entry name" value="NA_NEUROTRAN_SYMP_1"/>
    <property type="match status" value="1"/>
</dbReference>
<keyword evidence="10" id="KW-1185">Reference proteome</keyword>
<gene>
    <name evidence="9" type="primary">LOC114644669</name>
</gene>
<dbReference type="Ensembl" id="ENSECRT00000022082.1">
    <property type="protein sequence ID" value="ENSECRP00000021615.1"/>
    <property type="gene ID" value="ENSECRG00000014523.1"/>
</dbReference>
<feature type="transmembrane region" description="Helical" evidence="8">
    <location>
        <begin position="365"/>
        <end position="390"/>
    </location>
</feature>
<dbReference type="PROSITE" id="PS00754">
    <property type="entry name" value="NA_NEUROTRAN_SYMP_2"/>
    <property type="match status" value="1"/>
</dbReference>
<dbReference type="GO" id="GO:0005332">
    <property type="term" value="F:gamma-aminobutyric acid:sodium:chloride symporter activity"/>
    <property type="evidence" value="ECO:0007669"/>
    <property type="project" value="TreeGrafter"/>
</dbReference>
<keyword evidence="6" id="KW-0479">Metal-binding</keyword>
<feature type="transmembrane region" description="Helical" evidence="8">
    <location>
        <begin position="50"/>
        <end position="68"/>
    </location>
</feature>
<feature type="transmembrane region" description="Helical" evidence="8">
    <location>
        <begin position="520"/>
        <end position="545"/>
    </location>
</feature>
<evidence type="ECO:0000256" key="1">
    <source>
        <dbReference type="ARBA" id="ARBA00004141"/>
    </source>
</evidence>
<protein>
    <recommendedName>
        <fullName evidence="7">Transporter</fullName>
    </recommendedName>
</protein>
<keyword evidence="4 8" id="KW-1133">Transmembrane helix</keyword>
<keyword evidence="5 8" id="KW-0472">Membrane</keyword>
<evidence type="ECO:0000256" key="8">
    <source>
        <dbReference type="SAM" id="Phobius"/>
    </source>
</evidence>
<evidence type="ECO:0000256" key="6">
    <source>
        <dbReference type="PIRSR" id="PIRSR600175-1"/>
    </source>
</evidence>
<dbReference type="PANTHER" id="PTHR11616:SF111">
    <property type="entry name" value="SODIUM- AND CHLORIDE-DEPENDENT GABA TRANSPORTER 2"/>
    <property type="match status" value="1"/>
</dbReference>
<feature type="binding site" evidence="6">
    <location>
        <position position="63"/>
    </location>
    <ligand>
        <name>Na(+)</name>
        <dbReference type="ChEBI" id="CHEBI:29101"/>
        <label>1</label>
    </ligand>
</feature>
<dbReference type="Proteomes" id="UP000694620">
    <property type="component" value="Unassembled WGS sequence"/>
</dbReference>
<feature type="binding site" evidence="6">
    <location>
        <position position="293"/>
    </location>
    <ligand>
        <name>Na(+)</name>
        <dbReference type="ChEBI" id="CHEBI:29101"/>
        <label>1</label>
    </ligand>
</feature>
<keyword evidence="2 7" id="KW-0813">Transport</keyword>
<evidence type="ECO:0000313" key="10">
    <source>
        <dbReference type="Proteomes" id="UP000694620"/>
    </source>
</evidence>
<keyword evidence="7" id="KW-0769">Symport</keyword>
<dbReference type="PRINTS" id="PR00176">
    <property type="entry name" value="NANEUSMPORT"/>
</dbReference>
<sequence length="606" mass="68445">MLHEVEREANTKAEADGVAPTTIALVLIKDKQRDPRRYNVPIVNEVKAEYFLAVAGNIVGLGNVWRFPYLCYKNGGGVFLVPYLFFMVTCGVPLFLLETALGQYTRKSGIISWRNICPLFEGIGYAGLMIIIYTAIIYIIILAWALFYLFHSFSKVLPWASCSNTWNTGNSSLSTNWTKLENATSPAVEFWDRRVLNISGGIDELGSLNWEMALCFLLAWIICYFCVWKGVRSVGKVVYFTVSFIYIMLIILLVRGLTLPGAKDGIIYYLYPEPSRLADPQVWMDAGTQIFFSYTICIGNLITLSSYNKYTNDCYKDCIHLCLLNSGTSILAGFAVFSTLGFMAYEQGVSINEVAESGPGLIFIVYPYAISMMPLPQLWTFCLFLMIFLLGLDTQVNVTIHKKNPEGSFIYLDLLIISLTHWLGMLSSLHLQGGIYIFQIIDYYGCSGRCYLFNAIFQSICIGWIYGADCFFENIEEMIGYRPRPFIKYCWMIFTPVICSGTFIYSLVDYIPLKYNTYVYPAWGYVLGWILSLSSISFIPLWMLFGLFRAKGTLCEVSRGQLSYILKYTTAGVGNVGPGVPQYVQVFVPTQFLNENSIIADEAHIA</sequence>
<feature type="binding site" evidence="6">
    <location>
        <position position="59"/>
    </location>
    <ligand>
        <name>Na(+)</name>
        <dbReference type="ChEBI" id="CHEBI:29101"/>
        <label>1</label>
    </ligand>
</feature>
<dbReference type="InterPro" id="IPR000175">
    <property type="entry name" value="Na/ntran_symport"/>
</dbReference>
<feature type="transmembrane region" description="Helical" evidence="8">
    <location>
        <begin position="451"/>
        <end position="468"/>
    </location>
</feature>
<feature type="binding site" evidence="6">
    <location>
        <position position="393"/>
    </location>
    <ligand>
        <name>Na(+)</name>
        <dbReference type="ChEBI" id="CHEBI:29101"/>
        <label>1</label>
    </ligand>
</feature>
<feature type="binding site" evidence="6">
    <location>
        <position position="56"/>
    </location>
    <ligand>
        <name>Na(+)</name>
        <dbReference type="ChEBI" id="CHEBI:29101"/>
        <label>1</label>
    </ligand>
</feature>
<feature type="transmembrane region" description="Helical" evidence="8">
    <location>
        <begin position="282"/>
        <end position="302"/>
    </location>
</feature>
<dbReference type="GO" id="GO:0042995">
    <property type="term" value="C:cell projection"/>
    <property type="evidence" value="ECO:0007669"/>
    <property type="project" value="TreeGrafter"/>
</dbReference>
<dbReference type="Pfam" id="PF00209">
    <property type="entry name" value="SNF"/>
    <property type="match status" value="1"/>
</dbReference>
<evidence type="ECO:0000256" key="5">
    <source>
        <dbReference type="ARBA" id="ARBA00023136"/>
    </source>
</evidence>
<feature type="transmembrane region" description="Helical" evidence="8">
    <location>
        <begin position="410"/>
        <end position="431"/>
    </location>
</feature>
<feature type="transmembrane region" description="Helical" evidence="8">
    <location>
        <begin position="122"/>
        <end position="150"/>
    </location>
</feature>
<evidence type="ECO:0000256" key="2">
    <source>
        <dbReference type="ARBA" id="ARBA00022448"/>
    </source>
</evidence>